<reference evidence="1 2" key="1">
    <citation type="submission" date="2020-08" db="EMBL/GenBank/DDBJ databases">
        <title>Novel species isolated from subtropical streams in China.</title>
        <authorList>
            <person name="Lu H."/>
        </authorList>
    </citation>
    <scope>NUCLEOTIDE SEQUENCE [LARGE SCALE GENOMIC DNA]</scope>
    <source>
        <strain evidence="1 2">LX15W</strain>
    </source>
</reference>
<organism evidence="1 2">
    <name type="scientific">Undibacterium flavidum</name>
    <dbReference type="NCBI Taxonomy" id="2762297"/>
    <lineage>
        <taxon>Bacteria</taxon>
        <taxon>Pseudomonadati</taxon>
        <taxon>Pseudomonadota</taxon>
        <taxon>Betaproteobacteria</taxon>
        <taxon>Burkholderiales</taxon>
        <taxon>Oxalobacteraceae</taxon>
        <taxon>Undibacterium</taxon>
    </lineage>
</organism>
<dbReference type="Proteomes" id="UP000624279">
    <property type="component" value="Unassembled WGS sequence"/>
</dbReference>
<keyword evidence="1" id="KW-0378">Hydrolase</keyword>
<dbReference type="InterPro" id="IPR000801">
    <property type="entry name" value="Esterase-like"/>
</dbReference>
<evidence type="ECO:0000313" key="2">
    <source>
        <dbReference type="Proteomes" id="UP000624279"/>
    </source>
</evidence>
<dbReference type="InterPro" id="IPR050583">
    <property type="entry name" value="Mycobacterial_A85_antigen"/>
</dbReference>
<evidence type="ECO:0000313" key="1">
    <source>
        <dbReference type="EMBL" id="MBC3873106.1"/>
    </source>
</evidence>
<dbReference type="Gene3D" id="3.40.50.1820">
    <property type="entry name" value="alpha/beta hydrolase"/>
    <property type="match status" value="1"/>
</dbReference>
<dbReference type="PANTHER" id="PTHR48098:SF6">
    <property type="entry name" value="FERRI-BACILLIBACTIN ESTERASE BESA"/>
    <property type="match status" value="1"/>
</dbReference>
<comment type="caution">
    <text evidence="1">The sequence shown here is derived from an EMBL/GenBank/DDBJ whole genome shotgun (WGS) entry which is preliminary data.</text>
</comment>
<dbReference type="Pfam" id="PF00756">
    <property type="entry name" value="Esterase"/>
    <property type="match status" value="1"/>
</dbReference>
<accession>A0ABR6Y924</accession>
<keyword evidence="2" id="KW-1185">Reference proteome</keyword>
<dbReference type="RefSeq" id="WP_186941141.1">
    <property type="nucleotide sequence ID" value="NZ_JACOGA010000004.1"/>
</dbReference>
<sequence length="297" mass="32555">MQKIRHIALLLTVAITSIACGEGRAKNSVVAAADKISTAQSNVILLPEKLAMPGLNRSRQIRIYLPPNYANSDTRFPVLYMHDAQNLFDAATSYAGEWGVDETMNALSKAGKLDLIVVGIDNGESKRMTELNPWPNAEFGAPEGKEYVEFIVNVLKPYIDTHFRSKPDRANTAIMGSSMGGLISHYAINQYPDVFSKAGIYSPSYWISAVAIDFILTKPAAKDARLYLATGEKEGGSQVPDVQAAYETILKAGHPSKNLSLKIVADAKHNEKFWRSDFELAVLWLFAPTPAVVTSSY</sequence>
<dbReference type="GO" id="GO:0016787">
    <property type="term" value="F:hydrolase activity"/>
    <property type="evidence" value="ECO:0007669"/>
    <property type="project" value="UniProtKB-KW"/>
</dbReference>
<dbReference type="PROSITE" id="PS51257">
    <property type="entry name" value="PROKAR_LIPOPROTEIN"/>
    <property type="match status" value="1"/>
</dbReference>
<gene>
    <name evidence="1" type="ORF">H8K55_05865</name>
</gene>
<dbReference type="PANTHER" id="PTHR48098">
    <property type="entry name" value="ENTEROCHELIN ESTERASE-RELATED"/>
    <property type="match status" value="1"/>
</dbReference>
<dbReference type="InterPro" id="IPR029058">
    <property type="entry name" value="AB_hydrolase_fold"/>
</dbReference>
<name>A0ABR6Y924_9BURK</name>
<proteinExistence type="predicted"/>
<protein>
    <submittedName>
        <fullName evidence="1">Alpha/beta hydrolase</fullName>
    </submittedName>
</protein>
<dbReference type="SUPFAM" id="SSF53474">
    <property type="entry name" value="alpha/beta-Hydrolases"/>
    <property type="match status" value="1"/>
</dbReference>
<dbReference type="EMBL" id="JACOGA010000004">
    <property type="protein sequence ID" value="MBC3873106.1"/>
    <property type="molecule type" value="Genomic_DNA"/>
</dbReference>